<accession>A0A8J6TRJ5</accession>
<keyword evidence="2" id="KW-1185">Reference proteome</keyword>
<organism evidence="1 2">
    <name type="scientific">Taishania pollutisoli</name>
    <dbReference type="NCBI Taxonomy" id="2766479"/>
    <lineage>
        <taxon>Bacteria</taxon>
        <taxon>Pseudomonadati</taxon>
        <taxon>Bacteroidota</taxon>
        <taxon>Flavobacteriia</taxon>
        <taxon>Flavobacteriales</taxon>
        <taxon>Crocinitomicaceae</taxon>
        <taxon>Taishania</taxon>
    </lineage>
</organism>
<dbReference type="EMBL" id="JACVEL010000001">
    <property type="protein sequence ID" value="MBC9811107.1"/>
    <property type="molecule type" value="Genomic_DNA"/>
</dbReference>
<reference evidence="1" key="1">
    <citation type="submission" date="2020-09" db="EMBL/GenBank/DDBJ databases">
        <title>Taishania pollutisoli gen. nov., sp. nov., Isolated from Tetrabromobisphenol A-Contaminated Soil.</title>
        <authorList>
            <person name="Chen Q."/>
        </authorList>
    </citation>
    <scope>NUCLEOTIDE SEQUENCE</scope>
    <source>
        <strain evidence="1">CZZ-1</strain>
    </source>
</reference>
<gene>
    <name evidence="1" type="ORF">H9Y05_01350</name>
</gene>
<evidence type="ECO:0000313" key="2">
    <source>
        <dbReference type="Proteomes" id="UP000652681"/>
    </source>
</evidence>
<dbReference type="AlphaFoldDB" id="A0A8J6TRJ5"/>
<proteinExistence type="predicted"/>
<sequence>MTILTAGLLMFACGSKKNAGEGDTGNAIKRTTMNVVKVKATTGQFVKDSDPIISIDTVEIKGNTMYIDLSYGGGCQKHTFEVIGSLAIAKSYPPIRSLQIVHHANGDNCRAIQTTTLEVDLKDVAYKQEEGSEIYYTIEGWEGRIYHKYVNEK</sequence>
<name>A0A8J6TRJ5_9FLAO</name>
<dbReference type="InterPro" id="IPR038143">
    <property type="entry name" value="NigD-like_C_dom_sf"/>
</dbReference>
<comment type="caution">
    <text evidence="1">The sequence shown here is derived from an EMBL/GenBank/DDBJ whole genome shotgun (WGS) entry which is preliminary data.</text>
</comment>
<dbReference type="Proteomes" id="UP000652681">
    <property type="component" value="Unassembled WGS sequence"/>
</dbReference>
<protein>
    <submittedName>
        <fullName evidence="1">Uncharacterized protein</fullName>
    </submittedName>
</protein>
<evidence type="ECO:0000313" key="1">
    <source>
        <dbReference type="EMBL" id="MBC9811107.1"/>
    </source>
</evidence>
<dbReference type="RefSeq" id="WP_216713291.1">
    <property type="nucleotide sequence ID" value="NZ_JACVEL010000001.1"/>
</dbReference>
<dbReference type="Gene3D" id="2.60.40.2370">
    <property type="entry name" value="NigD-like, C-terminal beta sandwich domain"/>
    <property type="match status" value="1"/>
</dbReference>